<organism evidence="1">
    <name type="scientific">marine metagenome</name>
    <dbReference type="NCBI Taxonomy" id="408172"/>
    <lineage>
        <taxon>unclassified sequences</taxon>
        <taxon>metagenomes</taxon>
        <taxon>ecological metagenomes</taxon>
    </lineage>
</organism>
<dbReference type="EMBL" id="UINC01030166">
    <property type="protein sequence ID" value="SVB14105.1"/>
    <property type="molecule type" value="Genomic_DNA"/>
</dbReference>
<gene>
    <name evidence="1" type="ORF">METZ01_LOCUS166959</name>
</gene>
<sequence>MLSNVYIQLRELFFEMKIQVGTSQKLAVFLIHFAKN</sequence>
<proteinExistence type="predicted"/>
<protein>
    <submittedName>
        <fullName evidence="1">Uncharacterized protein</fullName>
    </submittedName>
</protein>
<accession>A0A382BJY3</accession>
<dbReference type="AlphaFoldDB" id="A0A382BJY3"/>
<evidence type="ECO:0000313" key="1">
    <source>
        <dbReference type="EMBL" id="SVB14105.1"/>
    </source>
</evidence>
<name>A0A382BJY3_9ZZZZ</name>
<reference evidence="1" key="1">
    <citation type="submission" date="2018-05" db="EMBL/GenBank/DDBJ databases">
        <authorList>
            <person name="Lanie J.A."/>
            <person name="Ng W.-L."/>
            <person name="Kazmierczak K.M."/>
            <person name="Andrzejewski T.M."/>
            <person name="Davidsen T.M."/>
            <person name="Wayne K.J."/>
            <person name="Tettelin H."/>
            <person name="Glass J.I."/>
            <person name="Rusch D."/>
            <person name="Podicherti R."/>
            <person name="Tsui H.-C.T."/>
            <person name="Winkler M.E."/>
        </authorList>
    </citation>
    <scope>NUCLEOTIDE SEQUENCE</scope>
</reference>